<dbReference type="InterPro" id="IPR001394">
    <property type="entry name" value="Peptidase_C19_UCH"/>
</dbReference>
<feature type="compositionally biased region" description="Polar residues" evidence="3">
    <location>
        <begin position="276"/>
        <end position="290"/>
    </location>
</feature>
<feature type="region of interest" description="Disordered" evidence="3">
    <location>
        <begin position="705"/>
        <end position="738"/>
    </location>
</feature>
<dbReference type="InterPro" id="IPR036873">
    <property type="entry name" value="Rhodanese-like_dom_sf"/>
</dbReference>
<evidence type="ECO:0000313" key="7">
    <source>
        <dbReference type="Proteomes" id="UP000027920"/>
    </source>
</evidence>
<name>A0A072P431_9EURO</name>
<dbReference type="STRING" id="1182545.A0A072P431"/>
<evidence type="ECO:0000256" key="3">
    <source>
        <dbReference type="SAM" id="MobiDB-lite"/>
    </source>
</evidence>
<dbReference type="SMART" id="SM00450">
    <property type="entry name" value="RHOD"/>
    <property type="match status" value="1"/>
</dbReference>
<feature type="coiled-coil region" evidence="2">
    <location>
        <begin position="117"/>
        <end position="151"/>
    </location>
</feature>
<feature type="compositionally biased region" description="Polar residues" evidence="3">
    <location>
        <begin position="723"/>
        <end position="737"/>
    </location>
</feature>
<feature type="domain" description="Rhodanese" evidence="4">
    <location>
        <begin position="422"/>
        <end position="547"/>
    </location>
</feature>
<dbReference type="VEuPathDB" id="FungiDB:A1O9_09634"/>
<dbReference type="CDD" id="cd02674">
    <property type="entry name" value="Peptidase_C19R"/>
    <property type="match status" value="1"/>
</dbReference>
<feature type="domain" description="USP" evidence="5">
    <location>
        <begin position="745"/>
        <end position="1102"/>
    </location>
</feature>
<dbReference type="RefSeq" id="XP_013257057.1">
    <property type="nucleotide sequence ID" value="XM_013401603.1"/>
</dbReference>
<feature type="region of interest" description="Disordered" evidence="3">
    <location>
        <begin position="606"/>
        <end position="646"/>
    </location>
</feature>
<feature type="compositionally biased region" description="Acidic residues" evidence="3">
    <location>
        <begin position="629"/>
        <end position="641"/>
    </location>
</feature>
<feature type="compositionally biased region" description="Basic and acidic residues" evidence="3">
    <location>
        <begin position="606"/>
        <end position="628"/>
    </location>
</feature>
<dbReference type="InterPro" id="IPR038765">
    <property type="entry name" value="Papain-like_cys_pep_sf"/>
</dbReference>
<proteinExistence type="inferred from homology"/>
<accession>A0A072P431</accession>
<feature type="region of interest" description="Disordered" evidence="3">
    <location>
        <begin position="168"/>
        <end position="376"/>
    </location>
</feature>
<dbReference type="PROSITE" id="PS50235">
    <property type="entry name" value="USP_3"/>
    <property type="match status" value="1"/>
</dbReference>
<dbReference type="InterPro" id="IPR050185">
    <property type="entry name" value="Ub_carboxyl-term_hydrolase"/>
</dbReference>
<feature type="compositionally biased region" description="Pro residues" evidence="3">
    <location>
        <begin position="303"/>
        <end position="312"/>
    </location>
</feature>
<sequence>MAAYASPSSFSNQTTAASSGIPSGRGSWGDLRVSAPDHNEKIYPHIKDIVREATSTTNSDGSLPQLLTEVENCIATARSSVEFGRPDMAYKSFVRAYEIAVNNIPRNRNYGFTSDNNRAWAQKYRLARQKLNELEAQMTQVKASIEENNTRFNTQPHAQSLLRKHVYSSGFGVPPNSPAPPEDQPTSSGGNGPSHQDVPSNSSALPSALRIDRARPTSKPKPDSLQGRPLTDNSNDLSQRFARLRGVGNRPDETGILSMPKPSDFKTGANLGPRPQSYTPQTYTDLNGPSSRLGGPRDMPRPVNSPPPPPKVPLITSMAMPKPPSPTYSPITTTPVGFHSGHSRGASEGNRPPNERKQTYYNQSHNSSSSSLHMQKPRDDILLPYRPTTPNGVNSVIISKSSSSEIPHKTTLDAPTLYEYMRKYNVLLVDVRDRIQFDEGHIMASSIICIEPISLKEGVSAEELEERLVLAPDVEQTLFSRRNEFDVVVYYDQSTNDNSYLRGPPIMTKAPALRALYDTLYEFNDTKPLKDGRPPALLVGGLDAWIDYIGIHALAQSRTAATLGTTQHRRAVGSGRPLARQRLVSANTRYDVRNRRLRDHKFLDESEQEAWRRQAMQEEVTPTEKAETGSDEEYSVVEEETVPPSPFVPDYETFLRRFPSIQQQQSMTMPARRPLPAHPAAYFPPSVPPAPAVPARPPPAIPRPSYSGQADIHASQPALARVTSASRPPLYSSSTAMRNKKLPRTGLTNFGVTCYMNSTLQCLSATTPLSQFFNDRAYESYVQQNWKGSNGIMPKIYANVVQSVWNDDVDVIKPSTFRNFCGRMNREWVIDRQQDAKEFFDFLVDCLHEDLNVHWERNPLRPLTTAEEMQRERMEIARASPIEWKRYEHRDYSYMSSLFAGQHASRLRCLTCKQTSTTYEAFYSISIEIPRTGTGHIYDCLNSYCREEKLSEQWRCPYCKCEREATKQIILTRLPQFLVIHFKRFAASKHEKAKKIHTPIEFPLYGLNMDDFVIPRPPAVPDQDGSIDLATTPPYSYDAYGVLRHLGNSGDSGHYISIVKDQGRGSWRKFDDERHVDLDPNKLSPRDRLQNSEAYIVFYQRSQAR</sequence>
<evidence type="ECO:0000256" key="1">
    <source>
        <dbReference type="ARBA" id="ARBA00009085"/>
    </source>
</evidence>
<dbReference type="AlphaFoldDB" id="A0A072P431"/>
<dbReference type="SUPFAM" id="SSF54001">
    <property type="entry name" value="Cysteine proteinases"/>
    <property type="match status" value="1"/>
</dbReference>
<evidence type="ECO:0000256" key="2">
    <source>
        <dbReference type="SAM" id="Coils"/>
    </source>
</evidence>
<evidence type="ECO:0008006" key="8">
    <source>
        <dbReference type="Google" id="ProtNLM"/>
    </source>
</evidence>
<dbReference type="PANTHER" id="PTHR21646">
    <property type="entry name" value="UBIQUITIN CARBOXYL-TERMINAL HYDROLASE"/>
    <property type="match status" value="1"/>
</dbReference>
<dbReference type="Gene3D" id="3.40.250.10">
    <property type="entry name" value="Rhodanese-like domain"/>
    <property type="match status" value="1"/>
</dbReference>
<evidence type="ECO:0000313" key="6">
    <source>
        <dbReference type="EMBL" id="KEF54467.1"/>
    </source>
</evidence>
<keyword evidence="7" id="KW-1185">Reference proteome</keyword>
<feature type="compositionally biased region" description="Polar residues" evidence="3">
    <location>
        <begin position="184"/>
        <end position="205"/>
    </location>
</feature>
<organism evidence="6 7">
    <name type="scientific">Exophiala aquamarina CBS 119918</name>
    <dbReference type="NCBI Taxonomy" id="1182545"/>
    <lineage>
        <taxon>Eukaryota</taxon>
        <taxon>Fungi</taxon>
        <taxon>Dikarya</taxon>
        <taxon>Ascomycota</taxon>
        <taxon>Pezizomycotina</taxon>
        <taxon>Eurotiomycetes</taxon>
        <taxon>Chaetothyriomycetidae</taxon>
        <taxon>Chaetothyriales</taxon>
        <taxon>Herpotrichiellaceae</taxon>
        <taxon>Exophiala</taxon>
    </lineage>
</organism>
<reference evidence="6 7" key="1">
    <citation type="submission" date="2013-03" db="EMBL/GenBank/DDBJ databases">
        <title>The Genome Sequence of Exophiala aquamarina CBS 119918.</title>
        <authorList>
            <consortium name="The Broad Institute Genomics Platform"/>
            <person name="Cuomo C."/>
            <person name="de Hoog S."/>
            <person name="Gorbushina A."/>
            <person name="Walker B."/>
            <person name="Young S.K."/>
            <person name="Zeng Q."/>
            <person name="Gargeya S."/>
            <person name="Fitzgerald M."/>
            <person name="Haas B."/>
            <person name="Abouelleil A."/>
            <person name="Allen A.W."/>
            <person name="Alvarado L."/>
            <person name="Arachchi H.M."/>
            <person name="Berlin A.M."/>
            <person name="Chapman S.B."/>
            <person name="Gainer-Dewar J."/>
            <person name="Goldberg J."/>
            <person name="Griggs A."/>
            <person name="Gujja S."/>
            <person name="Hansen M."/>
            <person name="Howarth C."/>
            <person name="Imamovic A."/>
            <person name="Ireland A."/>
            <person name="Larimer J."/>
            <person name="McCowan C."/>
            <person name="Murphy C."/>
            <person name="Pearson M."/>
            <person name="Poon T.W."/>
            <person name="Priest M."/>
            <person name="Roberts A."/>
            <person name="Saif S."/>
            <person name="Shea T."/>
            <person name="Sisk P."/>
            <person name="Sykes S."/>
            <person name="Wortman J."/>
            <person name="Nusbaum C."/>
            <person name="Birren B."/>
        </authorList>
    </citation>
    <scope>NUCLEOTIDE SEQUENCE [LARGE SCALE GENOMIC DNA]</scope>
    <source>
        <strain evidence="6 7">CBS 119918</strain>
    </source>
</reference>
<dbReference type="GeneID" id="25284542"/>
<dbReference type="Pfam" id="PF00443">
    <property type="entry name" value="UCH"/>
    <property type="match status" value="1"/>
</dbReference>
<comment type="caution">
    <text evidence="6">The sequence shown here is derived from an EMBL/GenBank/DDBJ whole genome shotgun (WGS) entry which is preliminary data.</text>
</comment>
<dbReference type="OrthoDB" id="292964at2759"/>
<protein>
    <recommendedName>
        <fullName evidence="8">Ubiquitin thiolesterase</fullName>
    </recommendedName>
</protein>
<dbReference type="Proteomes" id="UP000027920">
    <property type="component" value="Unassembled WGS sequence"/>
</dbReference>
<dbReference type="InterPro" id="IPR001763">
    <property type="entry name" value="Rhodanese-like_dom"/>
</dbReference>
<feature type="region of interest" description="Disordered" evidence="3">
    <location>
        <begin position="1"/>
        <end position="33"/>
    </location>
</feature>
<dbReference type="EMBL" id="AMGV01000010">
    <property type="protein sequence ID" value="KEF54467.1"/>
    <property type="molecule type" value="Genomic_DNA"/>
</dbReference>
<keyword evidence="2" id="KW-0175">Coiled coil</keyword>
<evidence type="ECO:0000259" key="5">
    <source>
        <dbReference type="PROSITE" id="PS50235"/>
    </source>
</evidence>
<gene>
    <name evidence="6" type="ORF">A1O9_09634</name>
</gene>
<dbReference type="HOGENOM" id="CLU_005922_0_0_1"/>
<feature type="compositionally biased region" description="Polar residues" evidence="3">
    <location>
        <begin position="1"/>
        <end position="21"/>
    </location>
</feature>
<evidence type="ECO:0000259" key="4">
    <source>
        <dbReference type="PROSITE" id="PS50206"/>
    </source>
</evidence>
<dbReference type="GO" id="GO:0004843">
    <property type="term" value="F:cysteine-type deubiquitinase activity"/>
    <property type="evidence" value="ECO:0007669"/>
    <property type="project" value="InterPro"/>
</dbReference>
<comment type="similarity">
    <text evidence="1">Belongs to the peptidase C19 family.</text>
</comment>
<dbReference type="GO" id="GO:0016579">
    <property type="term" value="P:protein deubiquitination"/>
    <property type="evidence" value="ECO:0007669"/>
    <property type="project" value="InterPro"/>
</dbReference>
<dbReference type="FunFam" id="3.90.70.10:FF:000125">
    <property type="entry name" value="Ubiquitin C-terminal hydrolase, putative"/>
    <property type="match status" value="1"/>
</dbReference>
<dbReference type="Gene3D" id="3.90.70.10">
    <property type="entry name" value="Cysteine proteinases"/>
    <property type="match status" value="1"/>
</dbReference>
<dbReference type="InterPro" id="IPR028889">
    <property type="entry name" value="USP"/>
</dbReference>
<dbReference type="SUPFAM" id="SSF52821">
    <property type="entry name" value="Rhodanese/Cell cycle control phosphatase"/>
    <property type="match status" value="1"/>
</dbReference>
<dbReference type="PANTHER" id="PTHR21646:SF23">
    <property type="entry name" value="UBIQUITIN CARBOXYL-TERMINAL HYDROLASE USP2"/>
    <property type="match status" value="1"/>
</dbReference>
<dbReference type="PROSITE" id="PS50206">
    <property type="entry name" value="RHODANESE_3"/>
    <property type="match status" value="1"/>
</dbReference>